<keyword evidence="2" id="KW-1185">Reference proteome</keyword>
<evidence type="ECO:0008006" key="3">
    <source>
        <dbReference type="Google" id="ProtNLM"/>
    </source>
</evidence>
<name>A0A6N9Q2M6_9BACL</name>
<sequence length="244" mass="27751">MKKILFGILIGGVLSTLFFSSLFSLNTYTKVEEGELIEAEEREIIEAEEREIIEAEDGESKGVKERPVNLLINGNIIDYPDNIKPLFYNSQYYLPVQFLSENLDAGVIYSNNTNELIIMSKPNNTDLAEIKVWEIKYLMKVGYSKEYIIELLGEEPSLVFSDDEDNSDTVWRYDIGAISGYEFEEKSRTADIESLEKGDIKAQLYIGLKEDKINSIFVANKSGENKIYLHYVFPDGSISGGLYE</sequence>
<accession>A0A6N9Q2M6</accession>
<reference evidence="1 2" key="1">
    <citation type="submission" date="2019-01" db="EMBL/GenBank/DDBJ databases">
        <title>Chengkuizengella sp. nov., isolated from deep-sea sediment of East Pacific Ocean.</title>
        <authorList>
            <person name="Yang J."/>
            <person name="Lai Q."/>
            <person name="Shao Z."/>
        </authorList>
    </citation>
    <scope>NUCLEOTIDE SEQUENCE [LARGE SCALE GENOMIC DNA]</scope>
    <source>
        <strain evidence="1 2">YPA3-1-1</strain>
    </source>
</reference>
<dbReference type="AlphaFoldDB" id="A0A6N9Q2M6"/>
<dbReference type="EMBL" id="SIJB01000020">
    <property type="protein sequence ID" value="NBI29044.1"/>
    <property type="molecule type" value="Genomic_DNA"/>
</dbReference>
<evidence type="ECO:0000313" key="2">
    <source>
        <dbReference type="Proteomes" id="UP000448943"/>
    </source>
</evidence>
<dbReference type="Proteomes" id="UP000448943">
    <property type="component" value="Unassembled WGS sequence"/>
</dbReference>
<protein>
    <recommendedName>
        <fullName evidence="3">Copper amine oxidase N-terminal domain-containing protein</fullName>
    </recommendedName>
</protein>
<gene>
    <name evidence="1" type="ORF">ERL59_08735</name>
</gene>
<dbReference type="RefSeq" id="WP_160645842.1">
    <property type="nucleotide sequence ID" value="NZ_SIJB01000020.1"/>
</dbReference>
<proteinExistence type="predicted"/>
<organism evidence="1 2">
    <name type="scientific">Chengkuizengella marina</name>
    <dbReference type="NCBI Taxonomy" id="2507566"/>
    <lineage>
        <taxon>Bacteria</taxon>
        <taxon>Bacillati</taxon>
        <taxon>Bacillota</taxon>
        <taxon>Bacilli</taxon>
        <taxon>Bacillales</taxon>
        <taxon>Paenibacillaceae</taxon>
        <taxon>Chengkuizengella</taxon>
    </lineage>
</organism>
<comment type="caution">
    <text evidence="1">The sequence shown here is derived from an EMBL/GenBank/DDBJ whole genome shotgun (WGS) entry which is preliminary data.</text>
</comment>
<dbReference type="OrthoDB" id="2615011at2"/>
<evidence type="ECO:0000313" key="1">
    <source>
        <dbReference type="EMBL" id="NBI29044.1"/>
    </source>
</evidence>